<dbReference type="Proteomes" id="UP001501771">
    <property type="component" value="Unassembled WGS sequence"/>
</dbReference>
<comment type="caution">
    <text evidence="3">The sequence shown here is derived from an EMBL/GenBank/DDBJ whole genome shotgun (WGS) entry which is preliminary data.</text>
</comment>
<dbReference type="SUPFAM" id="SSF46894">
    <property type="entry name" value="C-terminal effector domain of the bipartite response regulators"/>
    <property type="match status" value="1"/>
</dbReference>
<keyword evidence="4" id="KW-1185">Reference proteome</keyword>
<name>A0ABN2ZLF2_9ACTN</name>
<dbReference type="PANTHER" id="PTHR43214">
    <property type="entry name" value="TWO-COMPONENT RESPONSE REGULATOR"/>
    <property type="match status" value="1"/>
</dbReference>
<dbReference type="EMBL" id="BAAAQR010000004">
    <property type="protein sequence ID" value="GAA2144006.1"/>
    <property type="molecule type" value="Genomic_DNA"/>
</dbReference>
<dbReference type="InterPro" id="IPR036388">
    <property type="entry name" value="WH-like_DNA-bd_sf"/>
</dbReference>
<dbReference type="InterPro" id="IPR025847">
    <property type="entry name" value="MEDS_domain"/>
</dbReference>
<dbReference type="PROSITE" id="PS50043">
    <property type="entry name" value="HTH_LUXR_2"/>
    <property type="match status" value="1"/>
</dbReference>
<dbReference type="Pfam" id="PF14417">
    <property type="entry name" value="MEDS"/>
    <property type="match status" value="1"/>
</dbReference>
<dbReference type="InterPro" id="IPR039420">
    <property type="entry name" value="WalR-like"/>
</dbReference>
<organism evidence="3 4">
    <name type="scientific">Nocardioides koreensis</name>
    <dbReference type="NCBI Taxonomy" id="433651"/>
    <lineage>
        <taxon>Bacteria</taxon>
        <taxon>Bacillati</taxon>
        <taxon>Actinomycetota</taxon>
        <taxon>Actinomycetes</taxon>
        <taxon>Propionibacteriales</taxon>
        <taxon>Nocardioidaceae</taxon>
        <taxon>Nocardioides</taxon>
    </lineage>
</organism>
<dbReference type="PROSITE" id="PS00622">
    <property type="entry name" value="HTH_LUXR_1"/>
    <property type="match status" value="1"/>
</dbReference>
<dbReference type="CDD" id="cd06170">
    <property type="entry name" value="LuxR_C_like"/>
    <property type="match status" value="1"/>
</dbReference>
<dbReference type="PRINTS" id="PR00038">
    <property type="entry name" value="HTHLUXR"/>
</dbReference>
<proteinExistence type="predicted"/>
<evidence type="ECO:0000313" key="4">
    <source>
        <dbReference type="Proteomes" id="UP001501771"/>
    </source>
</evidence>
<dbReference type="RefSeq" id="WP_344150086.1">
    <property type="nucleotide sequence ID" value="NZ_BAAAQR010000004.1"/>
</dbReference>
<evidence type="ECO:0000256" key="1">
    <source>
        <dbReference type="ARBA" id="ARBA00023125"/>
    </source>
</evidence>
<dbReference type="SMART" id="SM00421">
    <property type="entry name" value="HTH_LUXR"/>
    <property type="match status" value="1"/>
</dbReference>
<accession>A0ABN2ZLF2</accession>
<dbReference type="Gene3D" id="1.10.10.10">
    <property type="entry name" value="Winged helix-like DNA-binding domain superfamily/Winged helix DNA-binding domain"/>
    <property type="match status" value="1"/>
</dbReference>
<feature type="domain" description="HTH luxR-type" evidence="2">
    <location>
        <begin position="222"/>
        <end position="287"/>
    </location>
</feature>
<evidence type="ECO:0000313" key="3">
    <source>
        <dbReference type="EMBL" id="GAA2144006.1"/>
    </source>
</evidence>
<dbReference type="PANTHER" id="PTHR43214:SF43">
    <property type="entry name" value="TWO-COMPONENT RESPONSE REGULATOR"/>
    <property type="match status" value="1"/>
</dbReference>
<dbReference type="InterPro" id="IPR016032">
    <property type="entry name" value="Sig_transdc_resp-reg_C-effctor"/>
</dbReference>
<dbReference type="InterPro" id="IPR000792">
    <property type="entry name" value="Tscrpt_reg_LuxR_C"/>
</dbReference>
<keyword evidence="1" id="KW-0238">DNA-binding</keyword>
<gene>
    <name evidence="3" type="ORF">GCM10009844_17050</name>
</gene>
<protein>
    <recommendedName>
        <fullName evidence="2">HTH luxR-type domain-containing protein</fullName>
    </recommendedName>
</protein>
<dbReference type="Pfam" id="PF00196">
    <property type="entry name" value="GerE"/>
    <property type="match status" value="1"/>
</dbReference>
<sequence length="291" mass="31905">MNGLSLGIPGVGVVRPGTHFCALYSGPAERDRLLYLFLEEGLRQGDKCLCLIDDVEPALVRDRAVGPPGPHYSRRSAQLDVERSSDAYLRSGEFSVEDMVSFLSESVAAAIADDFDLLRAAGEMSWVLSGAPGWDELFVYESSLNHVVEQVPAILMCLYDLKKFGAEMLVEVLHTHPKVLLDGTVIDNPHYMLPTEYPPAARAAAATRYPLVKVDADGEDGTDHAWASLTDAELRVIAGVSQGVTNRRVAEELSVSRHTVDAHLKHIYLKLDVHSRVELTVLALQHRLPIG</sequence>
<reference evidence="3 4" key="1">
    <citation type="journal article" date="2019" name="Int. J. Syst. Evol. Microbiol.">
        <title>The Global Catalogue of Microorganisms (GCM) 10K type strain sequencing project: providing services to taxonomists for standard genome sequencing and annotation.</title>
        <authorList>
            <consortium name="The Broad Institute Genomics Platform"/>
            <consortium name="The Broad Institute Genome Sequencing Center for Infectious Disease"/>
            <person name="Wu L."/>
            <person name="Ma J."/>
        </authorList>
    </citation>
    <scope>NUCLEOTIDE SEQUENCE [LARGE SCALE GENOMIC DNA]</scope>
    <source>
        <strain evidence="3 4">JCM 16022</strain>
    </source>
</reference>
<evidence type="ECO:0000259" key="2">
    <source>
        <dbReference type="PROSITE" id="PS50043"/>
    </source>
</evidence>